<protein>
    <recommendedName>
        <fullName evidence="2">SANT and BTB domain-containing protein</fullName>
    </recommendedName>
</protein>
<feature type="compositionally biased region" description="Low complexity" evidence="1">
    <location>
        <begin position="104"/>
        <end position="137"/>
    </location>
</feature>
<dbReference type="EMBL" id="CAXKWB010006992">
    <property type="protein sequence ID" value="CAL4085375.1"/>
    <property type="molecule type" value="Genomic_DNA"/>
</dbReference>
<evidence type="ECO:0000313" key="4">
    <source>
        <dbReference type="Proteomes" id="UP001497623"/>
    </source>
</evidence>
<dbReference type="PANTHER" id="PTHR20946:SF0">
    <property type="entry name" value="SANT AND BTB DOMAIN REGULATOR OF CLASS SWITCH RECOMBINATION"/>
    <property type="match status" value="1"/>
</dbReference>
<feature type="region of interest" description="Disordered" evidence="1">
    <location>
        <begin position="1"/>
        <end position="40"/>
    </location>
</feature>
<feature type="region of interest" description="Disordered" evidence="1">
    <location>
        <begin position="103"/>
        <end position="194"/>
    </location>
</feature>
<feature type="domain" description="SANT and BTB" evidence="2">
    <location>
        <begin position="199"/>
        <end position="261"/>
    </location>
</feature>
<proteinExistence type="predicted"/>
<evidence type="ECO:0000256" key="1">
    <source>
        <dbReference type="SAM" id="MobiDB-lite"/>
    </source>
</evidence>
<reference evidence="3 4" key="1">
    <citation type="submission" date="2024-05" db="EMBL/GenBank/DDBJ databases">
        <authorList>
            <person name="Wallberg A."/>
        </authorList>
    </citation>
    <scope>NUCLEOTIDE SEQUENCE [LARGE SCALE GENOMIC DNA]</scope>
</reference>
<dbReference type="PANTHER" id="PTHR20946">
    <property type="entry name" value="SANT AND BTB DOMAIN REGULATOR OF CLASS SWITCH RECOMBINATION"/>
    <property type="match status" value="1"/>
</dbReference>
<evidence type="ECO:0000313" key="3">
    <source>
        <dbReference type="EMBL" id="CAL4085375.1"/>
    </source>
</evidence>
<name>A0AAV2QJW0_MEGNR</name>
<comment type="caution">
    <text evidence="3">The sequence shown here is derived from an EMBL/GenBank/DDBJ whole genome shotgun (WGS) entry which is preliminary data.</text>
</comment>
<feature type="non-terminal residue" evidence="3">
    <location>
        <position position="1"/>
    </location>
</feature>
<dbReference type="Pfam" id="PF11822">
    <property type="entry name" value="BTB_SANBR"/>
    <property type="match status" value="1"/>
</dbReference>
<feature type="compositionally biased region" description="Polar residues" evidence="1">
    <location>
        <begin position="1"/>
        <end position="22"/>
    </location>
</feature>
<dbReference type="Proteomes" id="UP001497623">
    <property type="component" value="Unassembled WGS sequence"/>
</dbReference>
<organism evidence="3 4">
    <name type="scientific">Meganyctiphanes norvegica</name>
    <name type="common">Northern krill</name>
    <name type="synonym">Thysanopoda norvegica</name>
    <dbReference type="NCBI Taxonomy" id="48144"/>
    <lineage>
        <taxon>Eukaryota</taxon>
        <taxon>Metazoa</taxon>
        <taxon>Ecdysozoa</taxon>
        <taxon>Arthropoda</taxon>
        <taxon>Crustacea</taxon>
        <taxon>Multicrustacea</taxon>
        <taxon>Malacostraca</taxon>
        <taxon>Eumalacostraca</taxon>
        <taxon>Eucarida</taxon>
        <taxon>Euphausiacea</taxon>
        <taxon>Euphausiidae</taxon>
        <taxon>Meganyctiphanes</taxon>
    </lineage>
</organism>
<dbReference type="InterPro" id="IPR045902">
    <property type="entry name" value="SANBR-like"/>
</dbReference>
<evidence type="ECO:0000259" key="2">
    <source>
        <dbReference type="Pfam" id="PF11822"/>
    </source>
</evidence>
<keyword evidence="4" id="KW-1185">Reference proteome</keyword>
<accession>A0AAV2QJW0</accession>
<dbReference type="AlphaFoldDB" id="A0AAV2QJW0"/>
<feature type="non-terminal residue" evidence="3">
    <location>
        <position position="270"/>
    </location>
</feature>
<sequence>VRKGNQPQKAQSPNGTSGNSLNLVKLPSSTSGSTSTCSTVSTTSAASLPSASQIWSKLVSNPAANNQDGTLGLLQMALQDGLMDSILPYMMSSLNLSSANPAISLSSTSQSQPSTGPKSRTASPTGKGSKGSVSSPGRDGTNTKSSVLEKEASRSHTPTPTTTPQPTPTHDLTPVVDDPRPTTAPSTFRMKQDRSPSITIHVCDESRGMRQDFTCPRDLLVQQIGYFADVTAGQRLEDVDISVHCDVSIFEWLLRWVKRGQTGDHDPPSL</sequence>
<gene>
    <name evidence="3" type="ORF">MNOR_LOCUS12663</name>
</gene>
<dbReference type="InterPro" id="IPR021777">
    <property type="entry name" value="SANBR_BTB"/>
</dbReference>
<feature type="compositionally biased region" description="Low complexity" evidence="1">
    <location>
        <begin position="28"/>
        <end position="40"/>
    </location>
</feature>